<organism evidence="2">
    <name type="scientific">viral metagenome</name>
    <dbReference type="NCBI Taxonomy" id="1070528"/>
    <lineage>
        <taxon>unclassified sequences</taxon>
        <taxon>metagenomes</taxon>
        <taxon>organismal metagenomes</taxon>
    </lineage>
</organism>
<dbReference type="Pfam" id="PF00041">
    <property type="entry name" value="fn3"/>
    <property type="match status" value="1"/>
</dbReference>
<dbReference type="InterPro" id="IPR003961">
    <property type="entry name" value="FN3_dom"/>
</dbReference>
<dbReference type="InterPro" id="IPR013783">
    <property type="entry name" value="Ig-like_fold"/>
</dbReference>
<reference evidence="2" key="1">
    <citation type="journal article" date="2020" name="Nature">
        <title>Giant virus diversity and host interactions through global metagenomics.</title>
        <authorList>
            <person name="Schulz F."/>
            <person name="Roux S."/>
            <person name="Paez-Espino D."/>
            <person name="Jungbluth S."/>
            <person name="Walsh D.A."/>
            <person name="Denef V.J."/>
            <person name="McMahon K.D."/>
            <person name="Konstantinidis K.T."/>
            <person name="Eloe-Fadrosh E.A."/>
            <person name="Kyrpides N.C."/>
            <person name="Woyke T."/>
        </authorList>
    </citation>
    <scope>NUCLEOTIDE SEQUENCE</scope>
    <source>
        <strain evidence="2">GVMAG-M-3300021964-36</strain>
    </source>
</reference>
<evidence type="ECO:0000313" key="2">
    <source>
        <dbReference type="EMBL" id="QHT07623.1"/>
    </source>
</evidence>
<feature type="domain" description="Fibronectin type-III" evidence="1">
    <location>
        <begin position="1204"/>
        <end position="1288"/>
    </location>
</feature>
<protein>
    <recommendedName>
        <fullName evidence="1">Fibronectin type-III domain-containing protein</fullName>
    </recommendedName>
</protein>
<name>A0A6C0CTN9_9ZZZZ</name>
<dbReference type="SMART" id="SM00060">
    <property type="entry name" value="FN3"/>
    <property type="match status" value="4"/>
</dbReference>
<dbReference type="PROSITE" id="PS50853">
    <property type="entry name" value="FN3"/>
    <property type="match status" value="1"/>
</dbReference>
<dbReference type="CDD" id="cd00063">
    <property type="entry name" value="FN3"/>
    <property type="match status" value="1"/>
</dbReference>
<dbReference type="EMBL" id="MN739483">
    <property type="protein sequence ID" value="QHT07623.1"/>
    <property type="molecule type" value="Genomic_DNA"/>
</dbReference>
<dbReference type="InterPro" id="IPR036116">
    <property type="entry name" value="FN3_sf"/>
</dbReference>
<proteinExistence type="predicted"/>
<dbReference type="SUPFAM" id="SSF49265">
    <property type="entry name" value="Fibronectin type III"/>
    <property type="match status" value="2"/>
</dbReference>
<evidence type="ECO:0000259" key="1">
    <source>
        <dbReference type="PROSITE" id="PS50853"/>
    </source>
</evidence>
<dbReference type="Gene3D" id="2.60.40.10">
    <property type="entry name" value="Immunoglobulins"/>
    <property type="match status" value="1"/>
</dbReference>
<accession>A0A6C0CTN9</accession>
<sequence>MSQNILTTNTVCVETIHSDSDLEIYSNRKIHFDSPNMLVRELHFNKHIDNVVFGTTPPLTDTSHEYKEDSISQNEIDISQMGEYALEMVDCIEVSSSQSFQDVSTVNKEHYVNLSASSNLLIRSENIFVESESFDDYVYRLVNNKSDPNQNPETTPVISIVSADRFNVTNFGTYFTKKINCNKISTENIYIDSSGSNEEPILNINSRSAVNLQSLNILIDDSNTGSNVDLDTYLKSRLDESGMFTITIIPESGVDIGFTYDQSSVGNGFSNDYNSVTAFNYIINFKIVPTGQTPTDGASTNVLDEVITPAASDSQASITYGSTPLTTYSLTNLNAGEFYDIYADVTNNFTNTTVYNVLTNGSNIPTIEHVVINSITVVDEKQIEIRFIPHATQIANWNTYEKKVRFFVRLDEVNSVINNDLLPDTIGFIEVDLSTVSRSQQAYILDVTQYNPYPSSNHINVGASYQTSPHSFSIVSRHTSYPTSAFEMITPISQNLTPFTFSAPSQPSNLQLDLDGTNLFTWTQSSNTPTNTKITRIFYDIFRNCVGSRLNSGDIENVGVCNSYTNSNVLQNTGLDLNSNRNVLQGIIPDTYKIQAYNLFGQRSGFATKTITALSVDTPTWSVPTSANSQWTVNYSVSGANGQWTVNYSVSGANGTYYVSSNKGSATNSTSFNTTLDIGTHTVYVQVEDTAMRVRSYDSSPITITRPTITIGNGSYISGSTRQFRFPISLSTSSYSGASINSVSNAFSVTNCSAVSSTSNSIIVQVNNSSTSINISFSTNAVDTYGYTATASKTNYSIAVSFGSVSTPSVEYQSTRTFGLSSSSGFSGFQWKRNGTNISGQTGTTVTLADNEQYFGNISCSFTIVNTQGFSKTESSSINNIEPTITSGSFTITSSSSYTESFSTTFTDTGQRRVTVSGSVVTTYSTPGTYTLQVQLENNFGFSKWLTVASQTIGNPVAASFAFSARSKTSISIGYIVYGDDGGFGFGDIRIYWAIQNLQYSSNPDPMYNGSASILNKPTSYTVSGLRPGSNYYFRITKSYVTPYVNSVTAPTIYQYATLSPVPPDSPTITSVTLTTTDVTISWNSNNNNDATEVSYLIEILKRHDPYGIVAFSIHDLPTNTTSFSLPTETIPITIVSGYYGAASVGFDAGFVIGTYYEVRVTKVIVSPSDSGLQDRRSGAFNEYFTSGTTVSFPTPPSINLTNHPTRPTIVNETSITLKWTANDNVGQLVSYTILKDNVIIAQNRLSPLTFDVTGLTSNTTYAFIVRKVSQSGNNYDSSAESFTTSSTPAPPPPVTIPRFAAFYINGQTGDYVTLSTTSYYGWNYNTNYRYKLYIGVKYTNQSFQHDNLSILWSTVGGGGITFTTTYRNSDYVTFNSSQGSFNTPVSGIYGMYIEDWVPQNNYGEFTNLQIRVNIRNWSGSSDNAGFWLENTNA</sequence>